<name>A0A022Q563_ERYGU</name>
<evidence type="ECO:0000313" key="2">
    <source>
        <dbReference type="EMBL" id="EYU23807.1"/>
    </source>
</evidence>
<dbReference type="PANTHER" id="PTHR31672:SF9">
    <property type="entry name" value="F-BOX DOMAIN-CONTAINING PROTEIN"/>
    <property type="match status" value="1"/>
</dbReference>
<protein>
    <recommendedName>
        <fullName evidence="1">F-box domain-containing protein</fullName>
    </recommendedName>
</protein>
<dbReference type="InterPro" id="IPR056592">
    <property type="entry name" value="Beta-prop_At3g26010-like"/>
</dbReference>
<proteinExistence type="predicted"/>
<dbReference type="PANTHER" id="PTHR31672">
    <property type="entry name" value="BNACNNG10540D PROTEIN"/>
    <property type="match status" value="1"/>
</dbReference>
<dbReference type="SMART" id="SM00256">
    <property type="entry name" value="FBOX"/>
    <property type="match status" value="1"/>
</dbReference>
<dbReference type="STRING" id="4155.A0A022Q563"/>
<organism evidence="2 3">
    <name type="scientific">Erythranthe guttata</name>
    <name type="common">Yellow monkey flower</name>
    <name type="synonym">Mimulus guttatus</name>
    <dbReference type="NCBI Taxonomy" id="4155"/>
    <lineage>
        <taxon>Eukaryota</taxon>
        <taxon>Viridiplantae</taxon>
        <taxon>Streptophyta</taxon>
        <taxon>Embryophyta</taxon>
        <taxon>Tracheophyta</taxon>
        <taxon>Spermatophyta</taxon>
        <taxon>Magnoliopsida</taxon>
        <taxon>eudicotyledons</taxon>
        <taxon>Gunneridae</taxon>
        <taxon>Pentapetalae</taxon>
        <taxon>asterids</taxon>
        <taxon>lamiids</taxon>
        <taxon>Lamiales</taxon>
        <taxon>Phrymaceae</taxon>
        <taxon>Erythranthe</taxon>
    </lineage>
</organism>
<gene>
    <name evidence="2" type="ORF">MIMGU_mgv1a025236mg</name>
</gene>
<dbReference type="Pfam" id="PF24750">
    <property type="entry name" value="b-prop_At3g26010-like"/>
    <property type="match status" value="1"/>
</dbReference>
<accession>A0A022Q563</accession>
<dbReference type="InterPro" id="IPR001810">
    <property type="entry name" value="F-box_dom"/>
</dbReference>
<keyword evidence="3" id="KW-1185">Reference proteome</keyword>
<dbReference type="SUPFAM" id="SSF50965">
    <property type="entry name" value="Galactose oxidase, central domain"/>
    <property type="match status" value="1"/>
</dbReference>
<dbReference type="AlphaFoldDB" id="A0A022Q563"/>
<dbReference type="PROSITE" id="PS50181">
    <property type="entry name" value="FBOX"/>
    <property type="match status" value="1"/>
</dbReference>
<dbReference type="Proteomes" id="UP000030748">
    <property type="component" value="Unassembled WGS sequence"/>
</dbReference>
<dbReference type="SUPFAM" id="SSF81383">
    <property type="entry name" value="F-box domain"/>
    <property type="match status" value="1"/>
</dbReference>
<dbReference type="InterPro" id="IPR011043">
    <property type="entry name" value="Gal_Oxase/kelch_b-propeller"/>
</dbReference>
<sequence length="368" mass="42586">MDSKKNVKINEINDDLLREILVHLPPKTLFKFMTVSKRWKYLINDPTFLKFHNNKQRHRSSAVAGDDGGHLLALFQLTTKHLSGRYRRRPSEPAMNILAVFPDGNPEIMCGLVLCGRHSSKYHIMNPVTKKWVPLPPPPRHRLDQQYYRDWTMGLMVTAWEGDNSYIVVRAALTDDLDQLLPIETYSSKTGEWVSSMLVGTGGFILHPLPGAPLVANGVFHWYTYNWQIALYDPSDETGHVQLIKIPYLDGAVSRAITRSSVDNTLWFGTINPNKIQIYKLPKGEKEDDPEKNRMDRIRLECFVPNWYPLVLVLRQAENIFLYNLGSNMVELVRYYGCAYNHLVHEEYLCPYLESSCLSSYFQRIFFD</sequence>
<evidence type="ECO:0000313" key="3">
    <source>
        <dbReference type="Proteomes" id="UP000030748"/>
    </source>
</evidence>
<dbReference type="InterPro" id="IPR036047">
    <property type="entry name" value="F-box-like_dom_sf"/>
</dbReference>
<dbReference type="InterPro" id="IPR050796">
    <property type="entry name" value="SCF_F-box_component"/>
</dbReference>
<evidence type="ECO:0000259" key="1">
    <source>
        <dbReference type="PROSITE" id="PS50181"/>
    </source>
</evidence>
<reference evidence="2 3" key="1">
    <citation type="journal article" date="2013" name="Proc. Natl. Acad. Sci. U.S.A.">
        <title>Fine-scale variation in meiotic recombination in Mimulus inferred from population shotgun sequencing.</title>
        <authorList>
            <person name="Hellsten U."/>
            <person name="Wright K.M."/>
            <person name="Jenkins J."/>
            <person name="Shu S."/>
            <person name="Yuan Y."/>
            <person name="Wessler S.R."/>
            <person name="Schmutz J."/>
            <person name="Willis J.H."/>
            <person name="Rokhsar D.S."/>
        </authorList>
    </citation>
    <scope>NUCLEOTIDE SEQUENCE [LARGE SCALE GENOMIC DNA]</scope>
    <source>
        <strain evidence="3">cv. DUN x IM62</strain>
    </source>
</reference>
<dbReference type="Pfam" id="PF00646">
    <property type="entry name" value="F-box"/>
    <property type="match status" value="1"/>
</dbReference>
<dbReference type="Gene3D" id="1.20.1280.50">
    <property type="match status" value="1"/>
</dbReference>
<dbReference type="EMBL" id="KI632154">
    <property type="protein sequence ID" value="EYU23807.1"/>
    <property type="molecule type" value="Genomic_DNA"/>
</dbReference>
<feature type="domain" description="F-box" evidence="1">
    <location>
        <begin position="6"/>
        <end position="51"/>
    </location>
</feature>